<evidence type="ECO:0000313" key="10">
    <source>
        <dbReference type="EMBL" id="KPM83104.1"/>
    </source>
</evidence>
<dbReference type="PROSITE" id="PS50893">
    <property type="entry name" value="ABC_TRANSPORTER_2"/>
    <property type="match status" value="1"/>
</dbReference>
<feature type="domain" description="ABC transporter" evidence="8">
    <location>
        <begin position="331"/>
        <end position="566"/>
    </location>
</feature>
<feature type="transmembrane region" description="Helical" evidence="7">
    <location>
        <begin position="134"/>
        <end position="153"/>
    </location>
</feature>
<keyword evidence="5 7" id="KW-1133">Transmembrane helix</keyword>
<dbReference type="SUPFAM" id="SSF52540">
    <property type="entry name" value="P-loop containing nucleoside triphosphate hydrolases"/>
    <property type="match status" value="1"/>
</dbReference>
<dbReference type="Gene3D" id="3.40.50.300">
    <property type="entry name" value="P-loop containing nucleotide triphosphate hydrolases"/>
    <property type="match status" value="1"/>
</dbReference>
<evidence type="ECO:0000256" key="2">
    <source>
        <dbReference type="ARBA" id="ARBA00022692"/>
    </source>
</evidence>
<dbReference type="GO" id="GO:0140359">
    <property type="term" value="F:ABC-type transporter activity"/>
    <property type="evidence" value="ECO:0007669"/>
    <property type="project" value="InterPro"/>
</dbReference>
<dbReference type="PROSITE" id="PS50929">
    <property type="entry name" value="ABC_TM1F"/>
    <property type="match status" value="1"/>
</dbReference>
<dbReference type="CDD" id="cd18586">
    <property type="entry name" value="ABC_6TM_PrtD_like"/>
    <property type="match status" value="1"/>
</dbReference>
<comment type="caution">
    <text evidence="10">The sequence shown here is derived from an EMBL/GenBank/DDBJ whole genome shotgun (WGS) entry which is preliminary data.</text>
</comment>
<dbReference type="GO" id="GO:0030253">
    <property type="term" value="P:protein secretion by the type I secretion system"/>
    <property type="evidence" value="ECO:0007669"/>
    <property type="project" value="InterPro"/>
</dbReference>
<protein>
    <submittedName>
        <fullName evidence="10">Peptidase</fullName>
    </submittedName>
</protein>
<dbReference type="PANTHER" id="PTHR24221">
    <property type="entry name" value="ATP-BINDING CASSETTE SUB-FAMILY B"/>
    <property type="match status" value="1"/>
</dbReference>
<dbReference type="PANTHER" id="PTHR24221:SF248">
    <property type="entry name" value="ABC TRANSPORTER TRANSMEMBRANE REGION"/>
    <property type="match status" value="1"/>
</dbReference>
<dbReference type="GO" id="GO:0005886">
    <property type="term" value="C:plasma membrane"/>
    <property type="evidence" value="ECO:0007669"/>
    <property type="project" value="UniProtKB-SubCell"/>
</dbReference>
<dbReference type="STRING" id="570156.AOG27_13660"/>
<evidence type="ECO:0000256" key="4">
    <source>
        <dbReference type="ARBA" id="ARBA00022840"/>
    </source>
</evidence>
<dbReference type="InterPro" id="IPR027417">
    <property type="entry name" value="P-loop_NTPase"/>
</dbReference>
<dbReference type="GO" id="GO:0030256">
    <property type="term" value="C:type I protein secretion system complex"/>
    <property type="evidence" value="ECO:0007669"/>
    <property type="project" value="InterPro"/>
</dbReference>
<dbReference type="GO" id="GO:0005524">
    <property type="term" value="F:ATP binding"/>
    <property type="evidence" value="ECO:0007669"/>
    <property type="project" value="UniProtKB-KW"/>
</dbReference>
<dbReference type="AlphaFoldDB" id="A0A0N8HK76"/>
<dbReference type="InterPro" id="IPR003593">
    <property type="entry name" value="AAA+_ATPase"/>
</dbReference>
<evidence type="ECO:0000259" key="9">
    <source>
        <dbReference type="PROSITE" id="PS50929"/>
    </source>
</evidence>
<dbReference type="InterPro" id="IPR017871">
    <property type="entry name" value="ABC_transporter-like_CS"/>
</dbReference>
<keyword evidence="4" id="KW-0067">ATP-binding</keyword>
<accession>A0A0N8HK76</accession>
<dbReference type="PROSITE" id="PS00211">
    <property type="entry name" value="ABC_TRANSPORTER_1"/>
    <property type="match status" value="1"/>
</dbReference>
<dbReference type="NCBIfam" id="TIGR01842">
    <property type="entry name" value="type_I_sec_PrtD"/>
    <property type="match status" value="1"/>
</dbReference>
<dbReference type="Gene3D" id="1.20.1560.10">
    <property type="entry name" value="ABC transporter type 1, transmembrane domain"/>
    <property type="match status" value="1"/>
</dbReference>
<dbReference type="Pfam" id="PF00664">
    <property type="entry name" value="ABC_membrane"/>
    <property type="match status" value="1"/>
</dbReference>
<dbReference type="SUPFAM" id="SSF90123">
    <property type="entry name" value="ABC transporter transmembrane region"/>
    <property type="match status" value="1"/>
</dbReference>
<comment type="subcellular location">
    <subcellularLocation>
        <location evidence="1">Cell membrane</location>
        <topology evidence="1">Multi-pass membrane protein</topology>
    </subcellularLocation>
</comment>
<keyword evidence="3" id="KW-0547">Nucleotide-binding</keyword>
<evidence type="ECO:0000256" key="7">
    <source>
        <dbReference type="SAM" id="Phobius"/>
    </source>
</evidence>
<dbReference type="InterPro" id="IPR039421">
    <property type="entry name" value="Type_1_exporter"/>
</dbReference>
<feature type="domain" description="ABC transmembrane type-1" evidence="9">
    <location>
        <begin position="25"/>
        <end position="300"/>
    </location>
</feature>
<dbReference type="RefSeq" id="WP_054553563.1">
    <property type="nucleotide sequence ID" value="NZ_LJTC01000008.1"/>
</dbReference>
<evidence type="ECO:0000259" key="8">
    <source>
        <dbReference type="PROSITE" id="PS50893"/>
    </source>
</evidence>
<evidence type="ECO:0000256" key="3">
    <source>
        <dbReference type="ARBA" id="ARBA00022741"/>
    </source>
</evidence>
<dbReference type="InterPro" id="IPR003439">
    <property type="entry name" value="ABC_transporter-like_ATP-bd"/>
</dbReference>
<gene>
    <name evidence="10" type="ORF">AOG27_13660</name>
</gene>
<organism evidence="10 11">
    <name type="scientific">Pseudoalteromonas lipolytica</name>
    <dbReference type="NCBI Taxonomy" id="570156"/>
    <lineage>
        <taxon>Bacteria</taxon>
        <taxon>Pseudomonadati</taxon>
        <taxon>Pseudomonadota</taxon>
        <taxon>Gammaproteobacteria</taxon>
        <taxon>Alteromonadales</taxon>
        <taxon>Pseudoalteromonadaceae</taxon>
        <taxon>Pseudoalteromonas</taxon>
    </lineage>
</organism>
<sequence length="570" mass="61735">MNASQALSKSLKDALKLQMRSFYHVAGFSAVINVLMLLPAIYMLQVYDRVLSSANLDTLWLISSMVAVFFLLMGGLEWIRSRVLISISQQFDKTLHNRVFNALYQHQLKTGNANSGLLINDLNQVRQFMTGSSVFAFFDAPWAPIFLVILFFFHPLLGTLALVGSLVLFALALANELWAKQSLVLASQATTNANRLASDIINNAEVAQAMGMQQNLQERWQSEHWAGICHQSEASNFSSVLTATSKVLRLALQSMMLGAGAWLAVAGEITAGMMIAGSILAGRMLSPVEQLVGAFKQWQSVKQSQQRLNGLLCQYPSVKEGLCLPKPSGKLTIENATLIPPMAQHPVLKNISFELEPAEILAIIGPSGAGKSSIARMLCGIWEPRIGKVRLDGADVFQWNKQSLGPFIGYLPQNVSLFAGSIAQNIARFGEVDDHLVIKAAKLAGVHDMILKLSNGYETQLGEAGTGLSGGEKQRIGLARAVYADPKVVILDEANANLDDSGEAALAATIKTLKQAGSSVIFITHRANILAMSDKILLLNKGHVQVFGAKENVLNAMQRAKQSQQGVAIA</sequence>
<evidence type="ECO:0000256" key="1">
    <source>
        <dbReference type="ARBA" id="ARBA00004651"/>
    </source>
</evidence>
<keyword evidence="2 7" id="KW-0812">Transmembrane</keyword>
<reference evidence="10 11" key="1">
    <citation type="submission" date="2015-09" db="EMBL/GenBank/DDBJ databases">
        <title>Draft Genome Sequence of Pseudoalteromonas lipolytica UCD-48B.</title>
        <authorList>
            <person name="Krusor M."/>
            <person name="Coil D.A."/>
            <person name="Lang J.M."/>
            <person name="Eisen J.A."/>
            <person name="Alexiev A."/>
        </authorList>
    </citation>
    <scope>NUCLEOTIDE SEQUENCE [LARGE SCALE GENOMIC DNA]</scope>
    <source>
        <strain evidence="10 11">UCD-48B</strain>
    </source>
</reference>
<dbReference type="OrthoDB" id="9806127at2"/>
<proteinExistence type="predicted"/>
<name>A0A0N8HK76_9GAMM</name>
<keyword evidence="6 7" id="KW-0472">Membrane</keyword>
<evidence type="ECO:0000313" key="11">
    <source>
        <dbReference type="Proteomes" id="UP000050378"/>
    </source>
</evidence>
<dbReference type="SMART" id="SM00382">
    <property type="entry name" value="AAA"/>
    <property type="match status" value="1"/>
</dbReference>
<feature type="transmembrane region" description="Helical" evidence="7">
    <location>
        <begin position="21"/>
        <end position="47"/>
    </location>
</feature>
<dbReference type="InterPro" id="IPR010128">
    <property type="entry name" value="ATPase_T1SS_PrtD-like"/>
</dbReference>
<dbReference type="InterPro" id="IPR036640">
    <property type="entry name" value="ABC1_TM_sf"/>
</dbReference>
<feature type="transmembrane region" description="Helical" evidence="7">
    <location>
        <begin position="59"/>
        <end position="79"/>
    </location>
</feature>
<dbReference type="GO" id="GO:0034040">
    <property type="term" value="F:ATPase-coupled lipid transmembrane transporter activity"/>
    <property type="evidence" value="ECO:0007669"/>
    <property type="project" value="TreeGrafter"/>
</dbReference>
<dbReference type="InterPro" id="IPR011527">
    <property type="entry name" value="ABC1_TM_dom"/>
</dbReference>
<feature type="transmembrane region" description="Helical" evidence="7">
    <location>
        <begin position="256"/>
        <end position="281"/>
    </location>
</feature>
<dbReference type="Pfam" id="PF00005">
    <property type="entry name" value="ABC_tran"/>
    <property type="match status" value="1"/>
</dbReference>
<evidence type="ECO:0000256" key="6">
    <source>
        <dbReference type="ARBA" id="ARBA00023136"/>
    </source>
</evidence>
<dbReference type="Proteomes" id="UP000050378">
    <property type="component" value="Unassembled WGS sequence"/>
</dbReference>
<dbReference type="InterPro" id="IPR047957">
    <property type="entry name" value="ABC_AprD-like_6TM"/>
</dbReference>
<dbReference type="EMBL" id="LJTC01000008">
    <property type="protein sequence ID" value="KPM83104.1"/>
    <property type="molecule type" value="Genomic_DNA"/>
</dbReference>
<feature type="transmembrane region" description="Helical" evidence="7">
    <location>
        <begin position="159"/>
        <end position="178"/>
    </location>
</feature>
<dbReference type="GO" id="GO:0016887">
    <property type="term" value="F:ATP hydrolysis activity"/>
    <property type="evidence" value="ECO:0007669"/>
    <property type="project" value="InterPro"/>
</dbReference>
<dbReference type="PATRIC" id="fig|570156.3.peg.3837"/>
<evidence type="ECO:0000256" key="5">
    <source>
        <dbReference type="ARBA" id="ARBA00022989"/>
    </source>
</evidence>